<proteinExistence type="predicted"/>
<dbReference type="EMBL" id="JAUJYO010000007">
    <property type="protein sequence ID" value="KAK1311783.1"/>
    <property type="molecule type" value="Genomic_DNA"/>
</dbReference>
<protein>
    <recommendedName>
        <fullName evidence="3">60S ribosomal protein L28</fullName>
    </recommendedName>
</protein>
<reference evidence="1" key="1">
    <citation type="journal article" date="2023" name="Nat. Commun.">
        <title>Diploid and tetraploid genomes of Acorus and the evolution of monocots.</title>
        <authorList>
            <person name="Ma L."/>
            <person name="Liu K.W."/>
            <person name="Li Z."/>
            <person name="Hsiao Y.Y."/>
            <person name="Qi Y."/>
            <person name="Fu T."/>
            <person name="Tang G.D."/>
            <person name="Zhang D."/>
            <person name="Sun W.H."/>
            <person name="Liu D.K."/>
            <person name="Li Y."/>
            <person name="Chen G.Z."/>
            <person name="Liu X.D."/>
            <person name="Liao X.Y."/>
            <person name="Jiang Y.T."/>
            <person name="Yu X."/>
            <person name="Hao Y."/>
            <person name="Huang J."/>
            <person name="Zhao X.W."/>
            <person name="Ke S."/>
            <person name="Chen Y.Y."/>
            <person name="Wu W.L."/>
            <person name="Hsu J.L."/>
            <person name="Lin Y.F."/>
            <person name="Huang M.D."/>
            <person name="Li C.Y."/>
            <person name="Huang L."/>
            <person name="Wang Z.W."/>
            <person name="Zhao X."/>
            <person name="Zhong W.Y."/>
            <person name="Peng D.H."/>
            <person name="Ahmad S."/>
            <person name="Lan S."/>
            <person name="Zhang J.S."/>
            <person name="Tsai W.C."/>
            <person name="Van de Peer Y."/>
            <person name="Liu Z.J."/>
        </authorList>
    </citation>
    <scope>NUCLEOTIDE SEQUENCE</scope>
    <source>
        <strain evidence="1">CP</strain>
    </source>
</reference>
<organism evidence="1 2">
    <name type="scientific">Acorus calamus</name>
    <name type="common">Sweet flag</name>
    <dbReference type="NCBI Taxonomy" id="4465"/>
    <lineage>
        <taxon>Eukaryota</taxon>
        <taxon>Viridiplantae</taxon>
        <taxon>Streptophyta</taxon>
        <taxon>Embryophyta</taxon>
        <taxon>Tracheophyta</taxon>
        <taxon>Spermatophyta</taxon>
        <taxon>Magnoliopsida</taxon>
        <taxon>Liliopsida</taxon>
        <taxon>Acoraceae</taxon>
        <taxon>Acorus</taxon>
    </lineage>
</organism>
<evidence type="ECO:0000313" key="2">
    <source>
        <dbReference type="Proteomes" id="UP001180020"/>
    </source>
</evidence>
<keyword evidence="2" id="KW-1185">Reference proteome</keyword>
<evidence type="ECO:0000313" key="1">
    <source>
        <dbReference type="EMBL" id="KAK1311783.1"/>
    </source>
</evidence>
<gene>
    <name evidence="1" type="ORF">QJS10_CPA07g01282</name>
</gene>
<comment type="caution">
    <text evidence="1">The sequence shown here is derived from an EMBL/GenBank/DDBJ whole genome shotgun (WGS) entry which is preliminary data.</text>
</comment>
<dbReference type="AlphaFoldDB" id="A0AAV9EHR7"/>
<reference evidence="1" key="2">
    <citation type="submission" date="2023-06" db="EMBL/GenBank/DDBJ databases">
        <authorList>
            <person name="Ma L."/>
            <person name="Liu K.-W."/>
            <person name="Li Z."/>
            <person name="Hsiao Y.-Y."/>
            <person name="Qi Y."/>
            <person name="Fu T."/>
            <person name="Tang G."/>
            <person name="Zhang D."/>
            <person name="Sun W.-H."/>
            <person name="Liu D.-K."/>
            <person name="Li Y."/>
            <person name="Chen G.-Z."/>
            <person name="Liu X.-D."/>
            <person name="Liao X.-Y."/>
            <person name="Jiang Y.-T."/>
            <person name="Yu X."/>
            <person name="Hao Y."/>
            <person name="Huang J."/>
            <person name="Zhao X.-W."/>
            <person name="Ke S."/>
            <person name="Chen Y.-Y."/>
            <person name="Wu W.-L."/>
            <person name="Hsu J.-L."/>
            <person name="Lin Y.-F."/>
            <person name="Huang M.-D."/>
            <person name="Li C.-Y."/>
            <person name="Huang L."/>
            <person name="Wang Z.-W."/>
            <person name="Zhao X."/>
            <person name="Zhong W.-Y."/>
            <person name="Peng D.-H."/>
            <person name="Ahmad S."/>
            <person name="Lan S."/>
            <person name="Zhang J.-S."/>
            <person name="Tsai W.-C."/>
            <person name="Van De Peer Y."/>
            <person name="Liu Z.-J."/>
        </authorList>
    </citation>
    <scope>NUCLEOTIDE SEQUENCE</scope>
    <source>
        <strain evidence="1">CP</strain>
        <tissue evidence="1">Leaves</tissue>
    </source>
</reference>
<sequence>MSVVLTARAHLALRCIHLQGFRNRYRPPIRRGLHRCISSKTTMISLLYPSKVGSGHCGFTYRKKSERRQVKDDANQPKGFRLDSARADYPKVRSRLAQVGSRPTMRADQCRKLSHLKKHVIKSAANARNSTLAEKFMIYKKLNTTKKRGPKMSN</sequence>
<evidence type="ECO:0008006" key="3">
    <source>
        <dbReference type="Google" id="ProtNLM"/>
    </source>
</evidence>
<dbReference type="Proteomes" id="UP001180020">
    <property type="component" value="Unassembled WGS sequence"/>
</dbReference>
<name>A0AAV9EHR7_ACOCL</name>
<accession>A0AAV9EHR7</accession>